<dbReference type="GO" id="GO:0009570">
    <property type="term" value="C:chloroplast stroma"/>
    <property type="evidence" value="ECO:0007669"/>
    <property type="project" value="TreeGrafter"/>
</dbReference>
<dbReference type="InterPro" id="IPR002885">
    <property type="entry name" value="PPR_rpt"/>
</dbReference>
<dbReference type="GO" id="GO:0042134">
    <property type="term" value="F:rRNA primary transcript binding"/>
    <property type="evidence" value="ECO:0007669"/>
    <property type="project" value="TreeGrafter"/>
</dbReference>
<dbReference type="GO" id="GO:0003729">
    <property type="term" value="F:mRNA binding"/>
    <property type="evidence" value="ECO:0007669"/>
    <property type="project" value="TreeGrafter"/>
</dbReference>
<comment type="similarity">
    <text evidence="1">Belongs to the PPR family. P subfamily.</text>
</comment>
<reference evidence="3 4" key="1">
    <citation type="submission" date="2023-12" db="EMBL/GenBank/DDBJ databases">
        <title>A high-quality genome assembly for Dillenia turbinata (Dilleniales).</title>
        <authorList>
            <person name="Chanderbali A."/>
        </authorList>
    </citation>
    <scope>NUCLEOTIDE SEQUENCE [LARGE SCALE GENOMIC DNA]</scope>
    <source>
        <strain evidence="3">LSX21</strain>
        <tissue evidence="3">Leaf</tissue>
    </source>
</reference>
<comment type="caution">
    <text evidence="3">The sequence shown here is derived from an EMBL/GenBank/DDBJ whole genome shotgun (WGS) entry which is preliminary data.</text>
</comment>
<dbReference type="GO" id="GO:0045727">
    <property type="term" value="P:positive regulation of translation"/>
    <property type="evidence" value="ECO:0007669"/>
    <property type="project" value="TreeGrafter"/>
</dbReference>
<sequence length="111" mass="12650">MCNLGITPDHVAFGTMINVFGKAKLFREVLQLIQETRDSVVLSDTISSLTLLSIYVENQRFVKALSLFSKMNALKCLRDLSTCNIIINVYGWLDIMKEADRLCWSMRKMGI</sequence>
<keyword evidence="2" id="KW-0677">Repeat</keyword>
<name>A0AAN8YXI5_9MAGN</name>
<evidence type="ECO:0000256" key="2">
    <source>
        <dbReference type="ARBA" id="ARBA00022737"/>
    </source>
</evidence>
<dbReference type="PANTHER" id="PTHR47447">
    <property type="entry name" value="OS03G0856100 PROTEIN"/>
    <property type="match status" value="1"/>
</dbReference>
<dbReference type="Proteomes" id="UP001370490">
    <property type="component" value="Unassembled WGS sequence"/>
</dbReference>
<evidence type="ECO:0000256" key="1">
    <source>
        <dbReference type="ARBA" id="ARBA00007626"/>
    </source>
</evidence>
<proteinExistence type="inferred from homology"/>
<dbReference type="Gene3D" id="1.25.40.10">
    <property type="entry name" value="Tetratricopeptide repeat domain"/>
    <property type="match status" value="1"/>
</dbReference>
<dbReference type="EMBL" id="JBAMMX010000027">
    <property type="protein sequence ID" value="KAK6913203.1"/>
    <property type="molecule type" value="Genomic_DNA"/>
</dbReference>
<dbReference type="AlphaFoldDB" id="A0AAN8YXI5"/>
<accession>A0AAN8YXI5</accession>
<dbReference type="Pfam" id="PF01535">
    <property type="entry name" value="PPR"/>
    <property type="match status" value="3"/>
</dbReference>
<evidence type="ECO:0000313" key="3">
    <source>
        <dbReference type="EMBL" id="KAK6913203.1"/>
    </source>
</evidence>
<organism evidence="3 4">
    <name type="scientific">Dillenia turbinata</name>
    <dbReference type="NCBI Taxonomy" id="194707"/>
    <lineage>
        <taxon>Eukaryota</taxon>
        <taxon>Viridiplantae</taxon>
        <taxon>Streptophyta</taxon>
        <taxon>Embryophyta</taxon>
        <taxon>Tracheophyta</taxon>
        <taxon>Spermatophyta</taxon>
        <taxon>Magnoliopsida</taxon>
        <taxon>eudicotyledons</taxon>
        <taxon>Gunneridae</taxon>
        <taxon>Pentapetalae</taxon>
        <taxon>Dilleniales</taxon>
        <taxon>Dilleniaceae</taxon>
        <taxon>Dillenia</taxon>
    </lineage>
</organism>
<keyword evidence="4" id="KW-1185">Reference proteome</keyword>
<dbReference type="PANTHER" id="PTHR47447:SF7">
    <property type="entry name" value="PENTATRICOPEPTIDE REPEAT-CONTAINING PROTEIN"/>
    <property type="match status" value="1"/>
</dbReference>
<dbReference type="InterPro" id="IPR011990">
    <property type="entry name" value="TPR-like_helical_dom_sf"/>
</dbReference>
<dbReference type="NCBIfam" id="TIGR00756">
    <property type="entry name" value="PPR"/>
    <property type="match status" value="1"/>
</dbReference>
<evidence type="ECO:0000313" key="4">
    <source>
        <dbReference type="Proteomes" id="UP001370490"/>
    </source>
</evidence>
<protein>
    <submittedName>
        <fullName evidence="3">Pentatricopeptide repeat</fullName>
    </submittedName>
</protein>
<gene>
    <name evidence="3" type="ORF">RJ641_022804</name>
</gene>